<evidence type="ECO:0000313" key="1">
    <source>
        <dbReference type="EMBL" id="CAE6947922.1"/>
    </source>
</evidence>
<proteinExistence type="predicted"/>
<accession>A0A9N8N3J2</accession>
<organism evidence="1 2">
    <name type="scientific">Paraburkholderia domus</name>
    <dbReference type="NCBI Taxonomy" id="2793075"/>
    <lineage>
        <taxon>Bacteria</taxon>
        <taxon>Pseudomonadati</taxon>
        <taxon>Pseudomonadota</taxon>
        <taxon>Betaproteobacteria</taxon>
        <taxon>Burkholderiales</taxon>
        <taxon>Burkholderiaceae</taxon>
        <taxon>Paraburkholderia</taxon>
    </lineage>
</organism>
<dbReference type="Proteomes" id="UP000675121">
    <property type="component" value="Unassembled WGS sequence"/>
</dbReference>
<gene>
    <name evidence="1" type="ORF">R70211_06085</name>
</gene>
<dbReference type="EMBL" id="CAJNAS010000021">
    <property type="protein sequence ID" value="CAE6947922.1"/>
    <property type="molecule type" value="Genomic_DNA"/>
</dbReference>
<sequence>MSHHTDEVVYLLDRATTLDAAVRTLALALETPNEDPGFALKGIAYKALNDQHGFTVTLHGLTLSPLYEHVLDRSRDCPDLFARIRLCLPGDGVKLGETIISLLIADTGDYSDDGSTNLCYSTFDITGKPSDLSRYRLSVSIAQALQATLPVLFAVEATPSSASAVCNPTPEEPARVA</sequence>
<comment type="caution">
    <text evidence="1">The sequence shown here is derived from an EMBL/GenBank/DDBJ whole genome shotgun (WGS) entry which is preliminary data.</text>
</comment>
<dbReference type="RefSeq" id="WP_236078498.1">
    <property type="nucleotide sequence ID" value="NZ_CAJNAS010000021.1"/>
</dbReference>
<keyword evidence="2" id="KW-1185">Reference proteome</keyword>
<protein>
    <submittedName>
        <fullName evidence="1">Uncharacterized protein</fullName>
    </submittedName>
</protein>
<dbReference type="AlphaFoldDB" id="A0A9N8N3J2"/>
<evidence type="ECO:0000313" key="2">
    <source>
        <dbReference type="Proteomes" id="UP000675121"/>
    </source>
</evidence>
<reference evidence="1" key="1">
    <citation type="submission" date="2021-02" db="EMBL/GenBank/DDBJ databases">
        <authorList>
            <person name="Vanwijnsberghe S."/>
        </authorList>
    </citation>
    <scope>NUCLEOTIDE SEQUENCE</scope>
    <source>
        <strain evidence="1">R-70211</strain>
    </source>
</reference>
<name>A0A9N8N3J2_9BURK</name>